<gene>
    <name evidence="1" type="ORF">DPMN_137918</name>
</gene>
<evidence type="ECO:0000313" key="2">
    <source>
        <dbReference type="Proteomes" id="UP000828390"/>
    </source>
</evidence>
<accession>A0A9D4G2S1</accession>
<comment type="caution">
    <text evidence="1">The sequence shown here is derived from an EMBL/GenBank/DDBJ whole genome shotgun (WGS) entry which is preliminary data.</text>
</comment>
<evidence type="ECO:0000313" key="1">
    <source>
        <dbReference type="EMBL" id="KAH3809545.1"/>
    </source>
</evidence>
<reference evidence="1" key="2">
    <citation type="submission" date="2020-11" db="EMBL/GenBank/DDBJ databases">
        <authorList>
            <person name="McCartney M.A."/>
            <person name="Auch B."/>
            <person name="Kono T."/>
            <person name="Mallez S."/>
            <person name="Becker A."/>
            <person name="Gohl D.M."/>
            <person name="Silverstein K.A.T."/>
            <person name="Koren S."/>
            <person name="Bechman K.B."/>
            <person name="Herman A."/>
            <person name="Abrahante J.E."/>
            <person name="Garbe J."/>
        </authorList>
    </citation>
    <scope>NUCLEOTIDE SEQUENCE</scope>
    <source>
        <strain evidence="1">Duluth1</strain>
        <tissue evidence="1">Whole animal</tissue>
    </source>
</reference>
<dbReference type="EMBL" id="JAIWYP010000006">
    <property type="protein sequence ID" value="KAH3809545.1"/>
    <property type="molecule type" value="Genomic_DNA"/>
</dbReference>
<proteinExistence type="predicted"/>
<dbReference type="AlphaFoldDB" id="A0A9D4G2S1"/>
<reference evidence="1" key="1">
    <citation type="journal article" date="2019" name="bioRxiv">
        <title>The Genome of the Zebra Mussel, Dreissena polymorpha: A Resource for Invasive Species Research.</title>
        <authorList>
            <person name="McCartney M.A."/>
            <person name="Auch B."/>
            <person name="Kono T."/>
            <person name="Mallez S."/>
            <person name="Zhang Y."/>
            <person name="Obille A."/>
            <person name="Becker A."/>
            <person name="Abrahante J.E."/>
            <person name="Garbe J."/>
            <person name="Badalamenti J.P."/>
            <person name="Herman A."/>
            <person name="Mangelson H."/>
            <person name="Liachko I."/>
            <person name="Sullivan S."/>
            <person name="Sone E.D."/>
            <person name="Koren S."/>
            <person name="Silverstein K.A.T."/>
            <person name="Beckman K.B."/>
            <person name="Gohl D.M."/>
        </authorList>
    </citation>
    <scope>NUCLEOTIDE SEQUENCE</scope>
    <source>
        <strain evidence="1">Duluth1</strain>
        <tissue evidence="1">Whole animal</tissue>
    </source>
</reference>
<organism evidence="1 2">
    <name type="scientific">Dreissena polymorpha</name>
    <name type="common">Zebra mussel</name>
    <name type="synonym">Mytilus polymorpha</name>
    <dbReference type="NCBI Taxonomy" id="45954"/>
    <lineage>
        <taxon>Eukaryota</taxon>
        <taxon>Metazoa</taxon>
        <taxon>Spiralia</taxon>
        <taxon>Lophotrochozoa</taxon>
        <taxon>Mollusca</taxon>
        <taxon>Bivalvia</taxon>
        <taxon>Autobranchia</taxon>
        <taxon>Heteroconchia</taxon>
        <taxon>Euheterodonta</taxon>
        <taxon>Imparidentia</taxon>
        <taxon>Neoheterodontei</taxon>
        <taxon>Myida</taxon>
        <taxon>Dreissenoidea</taxon>
        <taxon>Dreissenidae</taxon>
        <taxon>Dreissena</taxon>
    </lineage>
</organism>
<keyword evidence="2" id="KW-1185">Reference proteome</keyword>
<dbReference type="Proteomes" id="UP000828390">
    <property type="component" value="Unassembled WGS sequence"/>
</dbReference>
<protein>
    <submittedName>
        <fullName evidence="1">Uncharacterized protein</fullName>
    </submittedName>
</protein>
<sequence length="135" mass="15531">MDNDSDALDHGWTIQEIDLLTSWWGELEGRSDAIDEVARRLLDKGIRKLKIEMDWLSESQLERFIATEKGFMQQNYELSTKGDQFLSALEELSRMEEEKVVPFCLRKLEEEGYDKQLQHTAFVKSASTLALASAS</sequence>
<name>A0A9D4G2S1_DREPO</name>